<keyword evidence="3" id="KW-0325">Glycoprotein</keyword>
<protein>
    <recommendedName>
        <fullName evidence="4">Glycosyltransferase 61 catalytic domain-containing protein</fullName>
    </recommendedName>
</protein>
<dbReference type="Pfam" id="PF04577">
    <property type="entry name" value="Glyco_transf_61"/>
    <property type="match status" value="1"/>
</dbReference>
<keyword evidence="2" id="KW-0808">Transferase</keyword>
<gene>
    <name evidence="5" type="ORF">KUTeg_020532</name>
</gene>
<dbReference type="EMBL" id="JARBDR010000918">
    <property type="protein sequence ID" value="KAJ8301545.1"/>
    <property type="molecule type" value="Genomic_DNA"/>
</dbReference>
<proteinExistence type="predicted"/>
<keyword evidence="6" id="KW-1185">Reference proteome</keyword>
<dbReference type="Proteomes" id="UP001217089">
    <property type="component" value="Unassembled WGS sequence"/>
</dbReference>
<evidence type="ECO:0000259" key="4">
    <source>
        <dbReference type="Pfam" id="PF04577"/>
    </source>
</evidence>
<evidence type="ECO:0000256" key="2">
    <source>
        <dbReference type="ARBA" id="ARBA00022679"/>
    </source>
</evidence>
<evidence type="ECO:0000256" key="3">
    <source>
        <dbReference type="ARBA" id="ARBA00023180"/>
    </source>
</evidence>
<reference evidence="5 6" key="1">
    <citation type="submission" date="2022-12" db="EMBL/GenBank/DDBJ databases">
        <title>Chromosome-level genome of Tegillarca granosa.</title>
        <authorList>
            <person name="Kim J."/>
        </authorList>
    </citation>
    <scope>NUCLEOTIDE SEQUENCE [LARGE SCALE GENOMIC DNA]</scope>
    <source>
        <strain evidence="5">Teg-2019</strain>
        <tissue evidence="5">Adductor muscle</tissue>
    </source>
</reference>
<dbReference type="InterPro" id="IPR049625">
    <property type="entry name" value="Glyco_transf_61_cat"/>
</dbReference>
<evidence type="ECO:0000313" key="6">
    <source>
        <dbReference type="Proteomes" id="UP001217089"/>
    </source>
</evidence>
<evidence type="ECO:0000256" key="1">
    <source>
        <dbReference type="ARBA" id="ARBA00022676"/>
    </source>
</evidence>
<organism evidence="5 6">
    <name type="scientific">Tegillarca granosa</name>
    <name type="common">Malaysian cockle</name>
    <name type="synonym">Anadara granosa</name>
    <dbReference type="NCBI Taxonomy" id="220873"/>
    <lineage>
        <taxon>Eukaryota</taxon>
        <taxon>Metazoa</taxon>
        <taxon>Spiralia</taxon>
        <taxon>Lophotrochozoa</taxon>
        <taxon>Mollusca</taxon>
        <taxon>Bivalvia</taxon>
        <taxon>Autobranchia</taxon>
        <taxon>Pteriomorphia</taxon>
        <taxon>Arcoida</taxon>
        <taxon>Arcoidea</taxon>
        <taxon>Arcidae</taxon>
        <taxon>Tegillarca</taxon>
    </lineage>
</organism>
<dbReference type="PANTHER" id="PTHR20961">
    <property type="entry name" value="GLYCOSYLTRANSFERASE"/>
    <property type="match status" value="1"/>
</dbReference>
<name>A0ABQ9EDM5_TEGGR</name>
<dbReference type="InterPro" id="IPR007657">
    <property type="entry name" value="Glycosyltransferase_61"/>
</dbReference>
<accession>A0ABQ9EDM5</accession>
<keyword evidence="1" id="KW-0328">Glycosyltransferase</keyword>
<evidence type="ECO:0000313" key="5">
    <source>
        <dbReference type="EMBL" id="KAJ8301545.1"/>
    </source>
</evidence>
<feature type="domain" description="Glycosyltransferase 61 catalytic" evidence="4">
    <location>
        <begin position="314"/>
        <end position="420"/>
    </location>
</feature>
<sequence>MKISSSRVFWKKNAIKMATSKLQRKEYGMFVFSSPTSRYETSLKHIHRKAESFLASDDQSKEEFVKPNRDVNPIKLIKYNDILNKQKQFSYLDKNFKIENKYILNLIKSKSSFCDGDFEGYGNKFAHFKNILVDPNCAVGRTGGEEIDQVLNQAEGKEYLELKPSYFNIQCNTSIKYAFNSKDHLKGWMSALKTWEKPHYQDTKYTVSKPFTIAIQRYEYANLYHTMTDFYNAFLLLIIYKKHPNDTDILLIDSHPKGALDEAWDTLFGSAFRAGHLKSPVLFKDFAWGITGYYSIMNDHDLPRVPYIEEFRSFFLTQHGIPIIEDLICEKITVLFIFRRDYVAHPRNPKGIVGRKIKNEKQLLQAIEKLLPGHNVIGIQTDHYNMTEQLRYISNTDILVGMHGAGLSHTLFLPKHAGLIELYPNYWPMANRHFRAMAKWRTLHYSSWQNSNSSNELPNKYTHIPVKVVTAMVDEMYHKICGKHPT</sequence>
<comment type="caution">
    <text evidence="5">The sequence shown here is derived from an EMBL/GenBank/DDBJ whole genome shotgun (WGS) entry which is preliminary data.</text>
</comment>